<reference evidence="5 6" key="1">
    <citation type="submission" date="2019-07" db="EMBL/GenBank/DDBJ databases">
        <title>complete genome sequencing of Ornithinimicrobium sp. H23M54.</title>
        <authorList>
            <person name="Bae J.-W."/>
            <person name="Lee S.-Y."/>
        </authorList>
    </citation>
    <scope>NUCLEOTIDE SEQUENCE [LARGE SCALE GENOMIC DNA]</scope>
    <source>
        <strain evidence="5 6">H23M54</strain>
    </source>
</reference>
<dbReference type="RefSeq" id="WP_143783848.1">
    <property type="nucleotide sequence ID" value="NZ_CP041616.1"/>
</dbReference>
<keyword evidence="6" id="KW-1185">Reference proteome</keyword>
<evidence type="ECO:0000259" key="4">
    <source>
        <dbReference type="SMART" id="SM00563"/>
    </source>
</evidence>
<sequence length="253" mass="27717">MTFVEPQPLRTQIPLAYRGVITTLRPVLARITRQEWSGGEHLPESGGFIVAGNHLSEIDPFMVAHYLVNHGWAPRFLAKSTLFDIKGLGMALRNLGQVPVYRGTRQASDALRDAAAAVTDGDAVVIMPEGTLTRDPDLWPMRAKSGVGRLALMTGAPVIPIAQWGVQNLLAPYARRPTGLFSRHVMHVKAGPAVDLSDLMGREDSAAATEATERIMAQLTQQLAQIRGEEPPATPFVWDGKKESRNRKRRSAK</sequence>
<dbReference type="GO" id="GO:0003841">
    <property type="term" value="F:1-acylglycerol-3-phosphate O-acyltransferase activity"/>
    <property type="evidence" value="ECO:0007669"/>
    <property type="project" value="TreeGrafter"/>
</dbReference>
<evidence type="ECO:0000256" key="2">
    <source>
        <dbReference type="ARBA" id="ARBA00023315"/>
    </source>
</evidence>
<evidence type="ECO:0000313" key="5">
    <source>
        <dbReference type="EMBL" id="QDO89172.1"/>
    </source>
</evidence>
<keyword evidence="1 5" id="KW-0808">Transferase</keyword>
<feature type="region of interest" description="Disordered" evidence="3">
    <location>
        <begin position="225"/>
        <end position="253"/>
    </location>
</feature>
<dbReference type="PANTHER" id="PTHR10434">
    <property type="entry name" value="1-ACYL-SN-GLYCEROL-3-PHOSPHATE ACYLTRANSFERASE"/>
    <property type="match status" value="1"/>
</dbReference>
<dbReference type="AlphaFoldDB" id="A0A516GCD8"/>
<dbReference type="CDD" id="cd07989">
    <property type="entry name" value="LPLAT_AGPAT-like"/>
    <property type="match status" value="1"/>
</dbReference>
<protein>
    <submittedName>
        <fullName evidence="5">1-acyl-sn-glycerol-3-phosphate acyltransferase</fullName>
    </submittedName>
</protein>
<dbReference type="Pfam" id="PF01553">
    <property type="entry name" value="Acyltransferase"/>
    <property type="match status" value="1"/>
</dbReference>
<evidence type="ECO:0000313" key="6">
    <source>
        <dbReference type="Proteomes" id="UP000315395"/>
    </source>
</evidence>
<evidence type="ECO:0000256" key="1">
    <source>
        <dbReference type="ARBA" id="ARBA00022679"/>
    </source>
</evidence>
<dbReference type="GO" id="GO:0005886">
    <property type="term" value="C:plasma membrane"/>
    <property type="evidence" value="ECO:0007669"/>
    <property type="project" value="TreeGrafter"/>
</dbReference>
<gene>
    <name evidence="5" type="ORF">FNH13_13230</name>
</gene>
<evidence type="ECO:0000256" key="3">
    <source>
        <dbReference type="SAM" id="MobiDB-lite"/>
    </source>
</evidence>
<dbReference type="InterPro" id="IPR002123">
    <property type="entry name" value="Plipid/glycerol_acylTrfase"/>
</dbReference>
<proteinExistence type="predicted"/>
<dbReference type="SMART" id="SM00563">
    <property type="entry name" value="PlsC"/>
    <property type="match status" value="1"/>
</dbReference>
<dbReference type="GO" id="GO:0006654">
    <property type="term" value="P:phosphatidic acid biosynthetic process"/>
    <property type="evidence" value="ECO:0007669"/>
    <property type="project" value="TreeGrafter"/>
</dbReference>
<dbReference type="SUPFAM" id="SSF69593">
    <property type="entry name" value="Glycerol-3-phosphate (1)-acyltransferase"/>
    <property type="match status" value="1"/>
</dbReference>
<keyword evidence="2 5" id="KW-0012">Acyltransferase</keyword>
<dbReference type="EMBL" id="CP041616">
    <property type="protein sequence ID" value="QDO89172.1"/>
    <property type="molecule type" value="Genomic_DNA"/>
</dbReference>
<dbReference type="Proteomes" id="UP000315395">
    <property type="component" value="Chromosome"/>
</dbReference>
<dbReference type="KEGG" id="orz:FNH13_13230"/>
<feature type="compositionally biased region" description="Basic residues" evidence="3">
    <location>
        <begin position="244"/>
        <end position="253"/>
    </location>
</feature>
<dbReference type="PANTHER" id="PTHR10434:SF55">
    <property type="entry name" value="POSSIBLE ACYLTRANSFERASE"/>
    <property type="match status" value="1"/>
</dbReference>
<organism evidence="5 6">
    <name type="scientific">Ornithinimicrobium ciconiae</name>
    <dbReference type="NCBI Taxonomy" id="2594265"/>
    <lineage>
        <taxon>Bacteria</taxon>
        <taxon>Bacillati</taxon>
        <taxon>Actinomycetota</taxon>
        <taxon>Actinomycetes</taxon>
        <taxon>Micrococcales</taxon>
        <taxon>Ornithinimicrobiaceae</taxon>
        <taxon>Ornithinimicrobium</taxon>
    </lineage>
</organism>
<dbReference type="OrthoDB" id="9806008at2"/>
<accession>A0A516GCD8</accession>
<name>A0A516GCD8_9MICO</name>
<feature type="domain" description="Phospholipid/glycerol acyltransferase" evidence="4">
    <location>
        <begin position="48"/>
        <end position="166"/>
    </location>
</feature>